<proteinExistence type="predicted"/>
<feature type="region of interest" description="Disordered" evidence="1">
    <location>
        <begin position="1"/>
        <end position="57"/>
    </location>
</feature>
<organism evidence="2 3">
    <name type="scientific">Ditylenchus destructor</name>
    <dbReference type="NCBI Taxonomy" id="166010"/>
    <lineage>
        <taxon>Eukaryota</taxon>
        <taxon>Metazoa</taxon>
        <taxon>Ecdysozoa</taxon>
        <taxon>Nematoda</taxon>
        <taxon>Chromadorea</taxon>
        <taxon>Rhabditida</taxon>
        <taxon>Tylenchina</taxon>
        <taxon>Tylenchomorpha</taxon>
        <taxon>Sphaerularioidea</taxon>
        <taxon>Anguinidae</taxon>
        <taxon>Anguininae</taxon>
        <taxon>Ditylenchus</taxon>
    </lineage>
</organism>
<evidence type="ECO:0000313" key="3">
    <source>
        <dbReference type="Proteomes" id="UP001201812"/>
    </source>
</evidence>
<evidence type="ECO:0000313" key="2">
    <source>
        <dbReference type="EMBL" id="KAI1704638.1"/>
    </source>
</evidence>
<dbReference type="Proteomes" id="UP001201812">
    <property type="component" value="Unassembled WGS sequence"/>
</dbReference>
<comment type="caution">
    <text evidence="2">The sequence shown here is derived from an EMBL/GenBank/DDBJ whole genome shotgun (WGS) entry which is preliminary data.</text>
</comment>
<protein>
    <submittedName>
        <fullName evidence="2">Uncharacterized protein</fullName>
    </submittedName>
</protein>
<accession>A0AAD4MXM9</accession>
<gene>
    <name evidence="2" type="ORF">DdX_14137</name>
</gene>
<sequence length="71" mass="8153">MSTTAENDHLANDEQEKHKLNHDSEQDGISKKLRNEDEPGDSSSMSLHETLEETKRANVYNIYDSINLIKH</sequence>
<dbReference type="EMBL" id="JAKKPZ010000065">
    <property type="protein sequence ID" value="KAI1704638.1"/>
    <property type="molecule type" value="Genomic_DNA"/>
</dbReference>
<dbReference type="AlphaFoldDB" id="A0AAD4MXM9"/>
<name>A0AAD4MXM9_9BILA</name>
<keyword evidence="3" id="KW-1185">Reference proteome</keyword>
<reference evidence="2" key="1">
    <citation type="submission" date="2022-01" db="EMBL/GenBank/DDBJ databases">
        <title>Genome Sequence Resource for Two Populations of Ditylenchus destructor, the Migratory Endoparasitic Phytonematode.</title>
        <authorList>
            <person name="Zhang H."/>
            <person name="Lin R."/>
            <person name="Xie B."/>
        </authorList>
    </citation>
    <scope>NUCLEOTIDE SEQUENCE</scope>
    <source>
        <strain evidence="2">BazhouSP</strain>
    </source>
</reference>
<evidence type="ECO:0000256" key="1">
    <source>
        <dbReference type="SAM" id="MobiDB-lite"/>
    </source>
</evidence>
<feature type="compositionally biased region" description="Basic and acidic residues" evidence="1">
    <location>
        <begin position="1"/>
        <end position="37"/>
    </location>
</feature>